<evidence type="ECO:0000256" key="6">
    <source>
        <dbReference type="ARBA" id="ARBA00022654"/>
    </source>
</evidence>
<evidence type="ECO:0000256" key="1">
    <source>
        <dbReference type="ARBA" id="ARBA00000297"/>
    </source>
</evidence>
<dbReference type="InterPro" id="IPR011249">
    <property type="entry name" value="Metalloenz_LuxS/M16"/>
</dbReference>
<evidence type="ECO:0000256" key="3">
    <source>
        <dbReference type="ARBA" id="ARBA00011738"/>
    </source>
</evidence>
<dbReference type="RefSeq" id="WP_091565687.1">
    <property type="nucleotide sequence ID" value="NZ_FMZA01000001.1"/>
</dbReference>
<dbReference type="PANTHER" id="PTHR35799">
    <property type="entry name" value="S-RIBOSYLHOMOCYSTEINE LYASE"/>
    <property type="match status" value="1"/>
</dbReference>
<dbReference type="HAMAP" id="MF_00091">
    <property type="entry name" value="LuxS"/>
    <property type="match status" value="1"/>
</dbReference>
<proteinExistence type="inferred from homology"/>
<dbReference type="EC" id="4.4.1.21" evidence="4 14"/>
<evidence type="ECO:0000256" key="13">
    <source>
        <dbReference type="ARBA" id="ARBA00031777"/>
    </source>
</evidence>
<name>A0A1G6HTA9_9BACL</name>
<comment type="function">
    <text evidence="11 14">Involved in the synthesis of autoinducer 2 (AI-2) which is secreted by bacteria and is used to communicate both the cell density and the metabolic potential of the environment. The regulation of gene expression in response to changes in cell density is called quorum sensing. Catalyzes the transformation of S-ribosylhomocysteine (RHC) to homocysteine (HC) and 4,5-dihydroxy-2,3-pentadione (DPD).</text>
</comment>
<reference evidence="15 16" key="1">
    <citation type="submission" date="2016-10" db="EMBL/GenBank/DDBJ databases">
        <authorList>
            <person name="de Groot N.N."/>
        </authorList>
    </citation>
    <scope>NUCLEOTIDE SEQUENCE [LARGE SCALE GENOMIC DNA]</scope>
    <source>
        <strain evidence="15 16">DSM 45514</strain>
    </source>
</reference>
<evidence type="ECO:0000256" key="11">
    <source>
        <dbReference type="ARBA" id="ARBA00024654"/>
    </source>
</evidence>
<feature type="binding site" evidence="14">
    <location>
        <position position="123"/>
    </location>
    <ligand>
        <name>Fe cation</name>
        <dbReference type="ChEBI" id="CHEBI:24875"/>
    </ligand>
</feature>
<dbReference type="Gene3D" id="3.30.1360.80">
    <property type="entry name" value="S-ribosylhomocysteinase (LuxS)"/>
    <property type="match status" value="1"/>
</dbReference>
<comment type="cofactor">
    <cofactor evidence="14">
        <name>Fe cation</name>
        <dbReference type="ChEBI" id="CHEBI:24875"/>
    </cofactor>
    <text evidence="14">Binds 1 Fe cation per subunit.</text>
</comment>
<evidence type="ECO:0000256" key="2">
    <source>
        <dbReference type="ARBA" id="ARBA00007311"/>
    </source>
</evidence>
<sequence>MTDRYNVESFNLDHTQVAAPYIRVADVKELNGETITKFDLRFTQPNERFIPTDALHSLEHLLAENSRNHSDDVVDLSPMGCRTGFYLIMHGKKSPEEVARLITRTLKDILEADQVPGCSPVHCGNYRDHDLEGAKRWARRFLSVAEEDLLKVFRSDYPEERLHHLPDWPRRSDV</sequence>
<evidence type="ECO:0000313" key="16">
    <source>
        <dbReference type="Proteomes" id="UP000199387"/>
    </source>
</evidence>
<dbReference type="NCBIfam" id="NF002604">
    <property type="entry name" value="PRK02260.1-4"/>
    <property type="match status" value="1"/>
</dbReference>
<keyword evidence="7 14" id="KW-0479">Metal-binding</keyword>
<dbReference type="OrthoDB" id="9788129at2"/>
<gene>
    <name evidence="14" type="primary">luxS</name>
    <name evidence="15" type="ORF">SAMN04488112_101236</name>
</gene>
<evidence type="ECO:0000256" key="9">
    <source>
        <dbReference type="ARBA" id="ARBA00023004"/>
    </source>
</evidence>
<dbReference type="AlphaFoldDB" id="A0A1G6HTA9"/>
<evidence type="ECO:0000256" key="7">
    <source>
        <dbReference type="ARBA" id="ARBA00022723"/>
    </source>
</evidence>
<keyword evidence="9 14" id="KW-0408">Iron</keyword>
<dbReference type="PANTHER" id="PTHR35799:SF1">
    <property type="entry name" value="S-RIBOSYLHOMOCYSTEINE LYASE"/>
    <property type="match status" value="1"/>
</dbReference>
<dbReference type="GO" id="GO:0043768">
    <property type="term" value="F:S-ribosylhomocysteine lyase activity"/>
    <property type="evidence" value="ECO:0007669"/>
    <property type="project" value="UniProtKB-UniRule"/>
</dbReference>
<accession>A0A1G6HTA9</accession>
<evidence type="ECO:0000256" key="8">
    <source>
        <dbReference type="ARBA" id="ARBA00022929"/>
    </source>
</evidence>
<feature type="binding site" evidence="14">
    <location>
        <position position="60"/>
    </location>
    <ligand>
        <name>Fe cation</name>
        <dbReference type="ChEBI" id="CHEBI:24875"/>
    </ligand>
</feature>
<dbReference type="PRINTS" id="PR01487">
    <property type="entry name" value="LUXSPROTEIN"/>
</dbReference>
<keyword evidence="6 14" id="KW-0673">Quorum sensing</keyword>
<dbReference type="Pfam" id="PF02664">
    <property type="entry name" value="LuxS"/>
    <property type="match status" value="1"/>
</dbReference>
<feature type="binding site" evidence="14">
    <location>
        <position position="56"/>
    </location>
    <ligand>
        <name>Fe cation</name>
        <dbReference type="ChEBI" id="CHEBI:24875"/>
    </ligand>
</feature>
<evidence type="ECO:0000256" key="10">
    <source>
        <dbReference type="ARBA" id="ARBA00023239"/>
    </source>
</evidence>
<dbReference type="SUPFAM" id="SSF63411">
    <property type="entry name" value="LuxS/MPP-like metallohydrolase"/>
    <property type="match status" value="1"/>
</dbReference>
<keyword evidence="16" id="KW-1185">Reference proteome</keyword>
<keyword evidence="8 14" id="KW-0071">Autoinducer synthesis</keyword>
<organism evidence="15 16">
    <name type="scientific">Melghirimyces thermohalophilus</name>
    <dbReference type="NCBI Taxonomy" id="1236220"/>
    <lineage>
        <taxon>Bacteria</taxon>
        <taxon>Bacillati</taxon>
        <taxon>Bacillota</taxon>
        <taxon>Bacilli</taxon>
        <taxon>Bacillales</taxon>
        <taxon>Thermoactinomycetaceae</taxon>
        <taxon>Melghirimyces</taxon>
    </lineage>
</organism>
<comment type="similarity">
    <text evidence="2 14">Belongs to the LuxS family.</text>
</comment>
<dbReference type="GO" id="GO:0005506">
    <property type="term" value="F:iron ion binding"/>
    <property type="evidence" value="ECO:0007669"/>
    <property type="project" value="InterPro"/>
</dbReference>
<dbReference type="InterPro" id="IPR037005">
    <property type="entry name" value="LuxS_sf"/>
</dbReference>
<dbReference type="EMBL" id="FMZA01000001">
    <property type="protein sequence ID" value="SDB97537.1"/>
    <property type="molecule type" value="Genomic_DNA"/>
</dbReference>
<evidence type="ECO:0000256" key="5">
    <source>
        <dbReference type="ARBA" id="ARBA00015130"/>
    </source>
</evidence>
<comment type="catalytic activity">
    <reaction evidence="1 14">
        <text>S-(5-deoxy-D-ribos-5-yl)-L-homocysteine = (S)-4,5-dihydroxypentane-2,3-dione + L-homocysteine</text>
        <dbReference type="Rhea" id="RHEA:17753"/>
        <dbReference type="ChEBI" id="CHEBI:29484"/>
        <dbReference type="ChEBI" id="CHEBI:58195"/>
        <dbReference type="ChEBI" id="CHEBI:58199"/>
        <dbReference type="EC" id="4.4.1.21"/>
    </reaction>
</comment>
<comment type="subunit">
    <text evidence="3 14">Homodimer.</text>
</comment>
<dbReference type="GO" id="GO:0009372">
    <property type="term" value="P:quorum sensing"/>
    <property type="evidence" value="ECO:0007669"/>
    <property type="project" value="UniProtKB-UniRule"/>
</dbReference>
<evidence type="ECO:0000313" key="15">
    <source>
        <dbReference type="EMBL" id="SDB97537.1"/>
    </source>
</evidence>
<protein>
    <recommendedName>
        <fullName evidence="5 14">S-ribosylhomocysteine lyase</fullName>
        <ecNumber evidence="4 14">4.4.1.21</ecNumber>
    </recommendedName>
    <alternativeName>
        <fullName evidence="12 14">AI-2 synthesis protein</fullName>
    </alternativeName>
    <alternativeName>
        <fullName evidence="13 14">Autoinducer-2 production protein LuxS</fullName>
    </alternativeName>
</protein>
<evidence type="ECO:0000256" key="14">
    <source>
        <dbReference type="HAMAP-Rule" id="MF_00091"/>
    </source>
</evidence>
<evidence type="ECO:0000256" key="12">
    <source>
        <dbReference type="ARBA" id="ARBA00030600"/>
    </source>
</evidence>
<evidence type="ECO:0000256" key="4">
    <source>
        <dbReference type="ARBA" id="ARBA00012240"/>
    </source>
</evidence>
<dbReference type="STRING" id="1236220.SAMN04488112_101236"/>
<keyword evidence="10 14" id="KW-0456">Lyase</keyword>
<dbReference type="InterPro" id="IPR003815">
    <property type="entry name" value="S-ribosylhomocysteinase"/>
</dbReference>
<dbReference type="Proteomes" id="UP000199387">
    <property type="component" value="Unassembled WGS sequence"/>
</dbReference>
<dbReference type="PIRSF" id="PIRSF006160">
    <property type="entry name" value="AI2"/>
    <property type="match status" value="1"/>
</dbReference>